<protein>
    <submittedName>
        <fullName evidence="1">Uncharacterized protein</fullName>
    </submittedName>
</protein>
<dbReference type="AlphaFoldDB" id="A0A3M7PIA0"/>
<organism evidence="1 2">
    <name type="scientific">Brachionus plicatilis</name>
    <name type="common">Marine rotifer</name>
    <name type="synonym">Brachionus muelleri</name>
    <dbReference type="NCBI Taxonomy" id="10195"/>
    <lineage>
        <taxon>Eukaryota</taxon>
        <taxon>Metazoa</taxon>
        <taxon>Spiralia</taxon>
        <taxon>Gnathifera</taxon>
        <taxon>Rotifera</taxon>
        <taxon>Eurotatoria</taxon>
        <taxon>Monogononta</taxon>
        <taxon>Pseudotrocha</taxon>
        <taxon>Ploima</taxon>
        <taxon>Brachionidae</taxon>
        <taxon>Brachionus</taxon>
    </lineage>
</organism>
<evidence type="ECO:0000313" key="1">
    <source>
        <dbReference type="EMBL" id="RMZ98454.1"/>
    </source>
</evidence>
<name>A0A3M7PIA0_BRAPC</name>
<proteinExistence type="predicted"/>
<evidence type="ECO:0000313" key="2">
    <source>
        <dbReference type="Proteomes" id="UP000276133"/>
    </source>
</evidence>
<dbReference type="EMBL" id="REGN01010778">
    <property type="protein sequence ID" value="RMZ98454.1"/>
    <property type="molecule type" value="Genomic_DNA"/>
</dbReference>
<comment type="caution">
    <text evidence="1">The sequence shown here is derived from an EMBL/GenBank/DDBJ whole genome shotgun (WGS) entry which is preliminary data.</text>
</comment>
<accession>A0A3M7PIA0</accession>
<dbReference type="Proteomes" id="UP000276133">
    <property type="component" value="Unassembled WGS sequence"/>
</dbReference>
<gene>
    <name evidence="1" type="ORF">BpHYR1_053626</name>
</gene>
<keyword evidence="2" id="KW-1185">Reference proteome</keyword>
<sequence length="59" mass="6618">MSSFSDTFTLTTSFVCPFRVIKHFPIFLSQILRLVSADPLTILSDSSTSQHKTQLLCPI</sequence>
<reference evidence="1 2" key="1">
    <citation type="journal article" date="2018" name="Sci. Rep.">
        <title>Genomic signatures of local adaptation to the degree of environmental predictability in rotifers.</title>
        <authorList>
            <person name="Franch-Gras L."/>
            <person name="Hahn C."/>
            <person name="Garcia-Roger E.M."/>
            <person name="Carmona M.J."/>
            <person name="Serra M."/>
            <person name="Gomez A."/>
        </authorList>
    </citation>
    <scope>NUCLEOTIDE SEQUENCE [LARGE SCALE GENOMIC DNA]</scope>
    <source>
        <strain evidence="1">HYR1</strain>
    </source>
</reference>